<dbReference type="EMBL" id="AZDZ01000022">
    <property type="protein sequence ID" value="KRK78738.1"/>
    <property type="molecule type" value="Genomic_DNA"/>
</dbReference>
<dbReference type="RefSeq" id="WP_025024743.1">
    <property type="nucleotide sequence ID" value="NZ_AZDZ01000022.1"/>
</dbReference>
<evidence type="ECO:0000256" key="1">
    <source>
        <dbReference type="SAM" id="Phobius"/>
    </source>
</evidence>
<dbReference type="STRING" id="1423775.FD03_GL002515"/>
<dbReference type="Pfam" id="PF20990">
    <property type="entry name" value="DUF2207_C"/>
    <property type="match status" value="1"/>
</dbReference>
<dbReference type="Proteomes" id="UP000051248">
    <property type="component" value="Unassembled WGS sequence"/>
</dbReference>
<dbReference type="AlphaFoldDB" id="A0A0R1KFT2"/>
<dbReference type="PATRIC" id="fig|1423775.4.peg.2558"/>
<dbReference type="InterPro" id="IPR048389">
    <property type="entry name" value="YciQ-like_C"/>
</dbReference>
<evidence type="ECO:0000259" key="3">
    <source>
        <dbReference type="Pfam" id="PF20990"/>
    </source>
</evidence>
<gene>
    <name evidence="4" type="ORF">FD03_GL002515</name>
</gene>
<evidence type="ECO:0000313" key="4">
    <source>
        <dbReference type="EMBL" id="KRK78738.1"/>
    </source>
</evidence>
<dbReference type="OrthoDB" id="2138002at2"/>
<name>A0A0R1KFT2_9LACO</name>
<dbReference type="eggNOG" id="COG4907">
    <property type="taxonomic scope" value="Bacteria"/>
</dbReference>
<dbReference type="InterPro" id="IPR018702">
    <property type="entry name" value="DUF2207"/>
</dbReference>
<feature type="transmembrane region" description="Helical" evidence="1">
    <location>
        <begin position="261"/>
        <end position="279"/>
    </location>
</feature>
<sequence length="601" mass="66896">MKKIIVSIWLTLITVLSIGLFQTNVKADGDYEITNYTVNIDVDQQGDALMTQNVTYNFAGSFHGVYYNQALKGIRGVGDPEIMVHDGDSITDIKQSTSEANDTFSVDKTADNMKLKVYHAVSNKKITFVYKYKLYGVITNYRDIAELNWKIIGGGWDHDLNNVKITINLPTNNIKSLRAWAHGTLNGFNKVNKDNGQVILTADRVDAGDSVESHIIFPTSVTSLNQNTVNKNAKDRILAQEKKLAQEANYKRQMPSRLTKLFIGMIVFLVIIIFALNYYKLVKYPINKHPMPTPLHHWFDAPDVAPSMANIILQKANDGDSKGFTGDVLVEVNRRNLRIDKEDKTFRITALKTPQDELIKFMIQTIGDGTSVTIKEINKFAKKDKKGKLYNEFGDWKKRAARHSNQYIDTNNKNTISRLLGSAIFVSVLMVITIMLSSLFVKSWLVPMSIISIITILIAWVGYLLIRRQISYYTENGEQIANELQAFRRMFEDVDDLNLAEVGDLILWEQILPYAVAFGISKKVVKALKLKFGTEAFEANPGMMYYYWGIGSMSNGMNLDRAFSGAFSSSHSANSSVSGGSGGFSGGSSGGFGGGSGGGAF</sequence>
<dbReference type="Pfam" id="PF09972">
    <property type="entry name" value="DUF2207"/>
    <property type="match status" value="1"/>
</dbReference>
<accession>A0A0R1KFT2</accession>
<protein>
    <submittedName>
        <fullName evidence="4">Integral membrane protein</fullName>
    </submittedName>
</protein>
<keyword evidence="1" id="KW-1133">Transmembrane helix</keyword>
<feature type="transmembrane region" description="Helical" evidence="1">
    <location>
        <begin position="419"/>
        <end position="440"/>
    </location>
</feature>
<feature type="transmembrane region" description="Helical" evidence="1">
    <location>
        <begin position="446"/>
        <end position="466"/>
    </location>
</feature>
<comment type="caution">
    <text evidence="4">The sequence shown here is derived from an EMBL/GenBank/DDBJ whole genome shotgun (WGS) entry which is preliminary data.</text>
</comment>
<keyword evidence="1" id="KW-0812">Transmembrane</keyword>
<feature type="domain" description="Predicted membrane protein YciQ-like C-terminal" evidence="3">
    <location>
        <begin position="296"/>
        <end position="528"/>
    </location>
</feature>
<keyword evidence="1" id="KW-0472">Membrane</keyword>
<keyword evidence="5" id="KW-1185">Reference proteome</keyword>
<proteinExistence type="predicted"/>
<evidence type="ECO:0000259" key="2">
    <source>
        <dbReference type="Pfam" id="PF09972"/>
    </source>
</evidence>
<evidence type="ECO:0000313" key="5">
    <source>
        <dbReference type="Proteomes" id="UP000051248"/>
    </source>
</evidence>
<reference evidence="4 5" key="1">
    <citation type="journal article" date="2015" name="Genome Announc.">
        <title>Expanding the biotechnology potential of lactobacilli through comparative genomics of 213 strains and associated genera.</title>
        <authorList>
            <person name="Sun Z."/>
            <person name="Harris H.M."/>
            <person name="McCann A."/>
            <person name="Guo C."/>
            <person name="Argimon S."/>
            <person name="Zhang W."/>
            <person name="Yang X."/>
            <person name="Jeffery I.B."/>
            <person name="Cooney J.C."/>
            <person name="Kagawa T.F."/>
            <person name="Liu W."/>
            <person name="Song Y."/>
            <person name="Salvetti E."/>
            <person name="Wrobel A."/>
            <person name="Rasinkangas P."/>
            <person name="Parkhill J."/>
            <person name="Rea M.C."/>
            <person name="O'Sullivan O."/>
            <person name="Ritari J."/>
            <person name="Douillard F.P."/>
            <person name="Paul Ross R."/>
            <person name="Yang R."/>
            <person name="Briner A.E."/>
            <person name="Felis G.E."/>
            <person name="de Vos W.M."/>
            <person name="Barrangou R."/>
            <person name="Klaenhammer T.R."/>
            <person name="Caufield P.W."/>
            <person name="Cui Y."/>
            <person name="Zhang H."/>
            <person name="O'Toole P.W."/>
        </authorList>
    </citation>
    <scope>NUCLEOTIDE SEQUENCE [LARGE SCALE GENOMIC DNA]</scope>
    <source>
        <strain evidence="4 5">DSM 19682</strain>
    </source>
</reference>
<organism evidence="4 5">
    <name type="scientific">Companilactobacillus nodensis DSM 19682 = JCM 14932 = NBRC 107160</name>
    <dbReference type="NCBI Taxonomy" id="1423775"/>
    <lineage>
        <taxon>Bacteria</taxon>
        <taxon>Bacillati</taxon>
        <taxon>Bacillota</taxon>
        <taxon>Bacilli</taxon>
        <taxon>Lactobacillales</taxon>
        <taxon>Lactobacillaceae</taxon>
        <taxon>Companilactobacillus</taxon>
    </lineage>
</organism>
<feature type="domain" description="DUF2207" evidence="2">
    <location>
        <begin position="32"/>
        <end position="217"/>
    </location>
</feature>